<dbReference type="InterPro" id="IPR006140">
    <property type="entry name" value="D-isomer_DH_NAD-bd"/>
</dbReference>
<dbReference type="InterPro" id="IPR006139">
    <property type="entry name" value="D-isomer_2_OHA_DH_cat_dom"/>
</dbReference>
<dbReference type="InterPro" id="IPR036291">
    <property type="entry name" value="NAD(P)-bd_dom_sf"/>
</dbReference>
<dbReference type="InterPro" id="IPR043322">
    <property type="entry name" value="CtBP"/>
</dbReference>
<dbReference type="Proteomes" id="UP000584642">
    <property type="component" value="Unassembled WGS sequence"/>
</dbReference>
<evidence type="ECO:0000256" key="3">
    <source>
        <dbReference type="ARBA" id="ARBA00023027"/>
    </source>
</evidence>
<dbReference type="Pfam" id="PF00389">
    <property type="entry name" value="2-Hacid_dh"/>
    <property type="match status" value="1"/>
</dbReference>
<protein>
    <submittedName>
        <fullName evidence="7">C-terminal binding protein</fullName>
    </submittedName>
</protein>
<keyword evidence="2 4" id="KW-0560">Oxidoreductase</keyword>
<keyword evidence="3" id="KW-0520">NAD</keyword>
<evidence type="ECO:0000313" key="7">
    <source>
        <dbReference type="EMBL" id="NYZ23123.1"/>
    </source>
</evidence>
<evidence type="ECO:0000259" key="6">
    <source>
        <dbReference type="Pfam" id="PF02826"/>
    </source>
</evidence>
<dbReference type="Gene3D" id="3.40.50.720">
    <property type="entry name" value="NAD(P)-binding Rossmann-like Domain"/>
    <property type="match status" value="2"/>
</dbReference>
<proteinExistence type="inferred from homology"/>
<dbReference type="PROSITE" id="PS00670">
    <property type="entry name" value="D_2_HYDROXYACID_DH_2"/>
    <property type="match status" value="1"/>
</dbReference>
<reference evidence="7 8" key="1">
    <citation type="submission" date="2020-05" db="EMBL/GenBank/DDBJ databases">
        <title>Azospirillum oleiclasticum sp. nov, a nitrogen-fixing and heavy crude oil-emulsifying bacterium isolated from the crude oil of Yumen Oilfield.</title>
        <authorList>
            <person name="Wu D."/>
            <person name="Cai M."/>
            <person name="Zhang X."/>
        </authorList>
    </citation>
    <scope>NUCLEOTIDE SEQUENCE [LARGE SCALE GENOMIC DNA]</scope>
    <source>
        <strain evidence="7 8">ROY-1-1-2</strain>
    </source>
</reference>
<dbReference type="EMBL" id="JABFDB010000024">
    <property type="protein sequence ID" value="NYZ23123.1"/>
    <property type="molecule type" value="Genomic_DNA"/>
</dbReference>
<dbReference type="PANTHER" id="PTHR10996">
    <property type="entry name" value="2-HYDROXYACID DEHYDROGENASE-RELATED"/>
    <property type="match status" value="1"/>
</dbReference>
<evidence type="ECO:0000256" key="4">
    <source>
        <dbReference type="RuleBase" id="RU003719"/>
    </source>
</evidence>
<evidence type="ECO:0000256" key="2">
    <source>
        <dbReference type="ARBA" id="ARBA00023002"/>
    </source>
</evidence>
<dbReference type="Pfam" id="PF02826">
    <property type="entry name" value="2-Hacid_dh_C"/>
    <property type="match status" value="1"/>
</dbReference>
<dbReference type="PROSITE" id="PS00065">
    <property type="entry name" value="D_2_HYDROXYACID_DH_1"/>
    <property type="match status" value="1"/>
</dbReference>
<dbReference type="PANTHER" id="PTHR10996:SF178">
    <property type="entry name" value="2-HYDROXYACID DEHYDROGENASE YGL185C-RELATED"/>
    <property type="match status" value="1"/>
</dbReference>
<evidence type="ECO:0000256" key="1">
    <source>
        <dbReference type="ARBA" id="ARBA00005854"/>
    </source>
</evidence>
<sequence>MMGPPTIEAEILAGLADVDFFDTRREDAMDPARLARVDALMVWGAPVTRRIIPHLTRCRGVVRFGVGYDKVDVAALAEVGIPFANNPDYGTEEVADHAVALLLSLQRRLWEHDARSRTYGATWQTNTLSPLHRGSKATVGVVGVGRIGTAVVNRLKPFGYRILGHDPHQPAGHEKAVGYTRVRHLDELLAESDIVTFHCPLDGTTRGLLDAARLERFKPGAILVNTARGELLAGLDPLETALRSGRIAAAGLDVLPSEPPAPHPLIDAWRAREPWLQGRLVITPHNAFHSDAAALEMRSNAAWTVRILLEEGVLRNRIAP</sequence>
<feature type="domain" description="D-isomer specific 2-hydroxyacid dehydrogenase NAD-binding" evidence="6">
    <location>
        <begin position="99"/>
        <end position="287"/>
    </location>
</feature>
<organism evidence="7 8">
    <name type="scientific">Azospirillum oleiclasticum</name>
    <dbReference type="NCBI Taxonomy" id="2735135"/>
    <lineage>
        <taxon>Bacteria</taxon>
        <taxon>Pseudomonadati</taxon>
        <taxon>Pseudomonadota</taxon>
        <taxon>Alphaproteobacteria</taxon>
        <taxon>Rhodospirillales</taxon>
        <taxon>Azospirillaceae</taxon>
        <taxon>Azospirillum</taxon>
    </lineage>
</organism>
<comment type="similarity">
    <text evidence="1 4">Belongs to the D-isomer specific 2-hydroxyacid dehydrogenase family.</text>
</comment>
<dbReference type="CDD" id="cd05299">
    <property type="entry name" value="CtBP_dh"/>
    <property type="match status" value="1"/>
</dbReference>
<dbReference type="InterPro" id="IPR050223">
    <property type="entry name" value="D-isomer_2-hydroxyacid_DH"/>
</dbReference>
<gene>
    <name evidence="7" type="ORF">HND93_25730</name>
</gene>
<name>A0ABX2TIX1_9PROT</name>
<accession>A0ABX2TIX1</accession>
<dbReference type="SUPFAM" id="SSF51735">
    <property type="entry name" value="NAD(P)-binding Rossmann-fold domains"/>
    <property type="match status" value="1"/>
</dbReference>
<comment type="caution">
    <text evidence="7">The sequence shown here is derived from an EMBL/GenBank/DDBJ whole genome shotgun (WGS) entry which is preliminary data.</text>
</comment>
<keyword evidence="8" id="KW-1185">Reference proteome</keyword>
<feature type="domain" description="D-isomer specific 2-hydroxyacid dehydrogenase catalytic" evidence="5">
    <location>
        <begin position="14"/>
        <end position="318"/>
    </location>
</feature>
<evidence type="ECO:0000313" key="8">
    <source>
        <dbReference type="Proteomes" id="UP000584642"/>
    </source>
</evidence>
<dbReference type="InterPro" id="IPR029752">
    <property type="entry name" value="D-isomer_DH_CS1"/>
</dbReference>
<evidence type="ECO:0000259" key="5">
    <source>
        <dbReference type="Pfam" id="PF00389"/>
    </source>
</evidence>
<dbReference type="SUPFAM" id="SSF52283">
    <property type="entry name" value="Formate/glycerate dehydrogenase catalytic domain-like"/>
    <property type="match status" value="1"/>
</dbReference>
<dbReference type="InterPro" id="IPR029753">
    <property type="entry name" value="D-isomer_DH_CS"/>
</dbReference>